<proteinExistence type="predicted"/>
<keyword evidence="5" id="KW-1185">Reference proteome</keyword>
<evidence type="ECO:0000313" key="5">
    <source>
        <dbReference type="Proteomes" id="UP001233271"/>
    </source>
</evidence>
<dbReference type="InterPro" id="IPR029018">
    <property type="entry name" value="Hex-like_dom2"/>
</dbReference>
<dbReference type="PANTHER" id="PTHR37842">
    <property type="match status" value="1"/>
</dbReference>
<evidence type="ECO:0000313" key="4">
    <source>
        <dbReference type="EMBL" id="BEI93530.1"/>
    </source>
</evidence>
<dbReference type="AlphaFoldDB" id="A0AA48L7V8"/>
<dbReference type="InterPro" id="IPR031924">
    <property type="entry name" value="GH115"/>
</dbReference>
<organism evidence="4 5">
    <name type="scientific">Cutaneotrichosporon cavernicola</name>
    <dbReference type="NCBI Taxonomy" id="279322"/>
    <lineage>
        <taxon>Eukaryota</taxon>
        <taxon>Fungi</taxon>
        <taxon>Dikarya</taxon>
        <taxon>Basidiomycota</taxon>
        <taxon>Agaricomycotina</taxon>
        <taxon>Tremellomycetes</taxon>
        <taxon>Trichosporonales</taxon>
        <taxon>Trichosporonaceae</taxon>
        <taxon>Cutaneotrichosporon</taxon>
    </lineage>
</organism>
<feature type="chain" id="PRO_5041432923" description="Gylcosyl hydrolase 115 C-terminal domain-containing protein" evidence="2">
    <location>
        <begin position="16"/>
        <end position="906"/>
    </location>
</feature>
<dbReference type="Proteomes" id="UP001233271">
    <property type="component" value="Chromosome 5"/>
</dbReference>
<keyword evidence="2" id="KW-0732">Signal</keyword>
<dbReference type="EMBL" id="AP028216">
    <property type="protein sequence ID" value="BEI93530.1"/>
    <property type="molecule type" value="Genomic_DNA"/>
</dbReference>
<dbReference type="PANTHER" id="PTHR37842:SF2">
    <property type="entry name" value="GYLCOSYL HYDROLASE 115 C-TERMINAL DOMAIN-CONTAINING PROTEIN"/>
    <property type="match status" value="1"/>
</dbReference>
<evidence type="ECO:0000256" key="2">
    <source>
        <dbReference type="SAM" id="SignalP"/>
    </source>
</evidence>
<dbReference type="InterPro" id="IPR042301">
    <property type="entry name" value="GH115_sf"/>
</dbReference>
<dbReference type="Pfam" id="PF17829">
    <property type="entry name" value="GH115_C"/>
    <property type="match status" value="1"/>
</dbReference>
<dbReference type="Gene3D" id="3.30.379.10">
    <property type="entry name" value="Chitobiase/beta-hexosaminidase domain 2-like"/>
    <property type="match status" value="1"/>
</dbReference>
<dbReference type="RefSeq" id="XP_060458795.1">
    <property type="nucleotide sequence ID" value="XM_060602397.1"/>
</dbReference>
<keyword evidence="1" id="KW-0378">Hydrolase</keyword>
<gene>
    <name evidence="4" type="ORF">CcaverHIS019_0511580</name>
</gene>
<dbReference type="Gene3D" id="3.20.20.520">
    <property type="entry name" value="Glycosyl hydrolase family 115"/>
    <property type="match status" value="1"/>
</dbReference>
<name>A0AA48L7V8_9TREE</name>
<dbReference type="InterPro" id="IPR041437">
    <property type="entry name" value="GH115_C"/>
</dbReference>
<dbReference type="SUPFAM" id="SSF55545">
    <property type="entry name" value="beta-N-acetylhexosaminidase-like domain"/>
    <property type="match status" value="1"/>
</dbReference>
<reference evidence="4" key="1">
    <citation type="journal article" date="2023" name="BMC Genomics">
        <title>Chromosome-level genome assemblies of Cutaneotrichosporon spp. (Trichosporonales, Basidiomycota) reveal imbalanced evolution between nucleotide sequences and chromosome synteny.</title>
        <authorList>
            <person name="Kobayashi Y."/>
            <person name="Kayamori A."/>
            <person name="Aoki K."/>
            <person name="Shiwa Y."/>
            <person name="Matsutani M."/>
            <person name="Fujita N."/>
            <person name="Sugita T."/>
            <person name="Iwasaki W."/>
            <person name="Tanaka N."/>
            <person name="Takashima M."/>
        </authorList>
    </citation>
    <scope>NUCLEOTIDE SEQUENCE</scope>
    <source>
        <strain evidence="4">HIS019</strain>
    </source>
</reference>
<protein>
    <recommendedName>
        <fullName evidence="3">Gylcosyl hydrolase 115 C-terminal domain-containing protein</fullName>
    </recommendedName>
</protein>
<dbReference type="Pfam" id="PF15979">
    <property type="entry name" value="Glyco_hydro_115"/>
    <property type="match status" value="1"/>
</dbReference>
<dbReference type="GO" id="GO:0016787">
    <property type="term" value="F:hydrolase activity"/>
    <property type="evidence" value="ECO:0007669"/>
    <property type="project" value="UniProtKB-KW"/>
</dbReference>
<dbReference type="Gene3D" id="1.20.58.2150">
    <property type="match status" value="1"/>
</dbReference>
<dbReference type="KEGG" id="ccac:CcaHIS019_0511580"/>
<sequence>MLILLAHALLNTVAGLGLPNPLVFEPSTGALKLASASGALPILYDSGDPEAVHIAVATFAEDVLRVVGVKPELNAGVLPPGTTAAIIVGTVGSTLLKCVRDHAGDSFEIPHEQLPLAAPGLSTDDWEAFDARVISRPIDGIDEALVITGSDRRGTIYALYTLSEHMGVSPWYWWADVPPTQHETVAFRRDAVHAHGPPTVKYRGYFLNDEQPVLWNWAREHFHMGQKPPFQVEMYARMFELLLRLKGNYMWPAMWESMFAVDGLDGLPNPPKPGPNQELAERYGVVMGTSHHEPMSRNQKEFTTFGSGEWNFTTNVDFLRGFWRYGAERARECETVYTVGMRGDGDLPLDGADVHLLENITAEQQAILRKVHGEDISGIPQMWAMYKEVMGYFANGLEVPDEVTPLLSDDNWGNLMAVLPEDKEYKSGGGIYYHADYVGDPRDYKWINTVPLAKSKPPGDVADAVWEQLNVALAFKTDEIWILNVGDLKMLEVPLEYFLDMAYDAGRWPRISLEEYLSLRAERDFGAGKLAGEIADIMARYSVYASRRKAELVDSETFSLLNYDEGETVLGQWRDLEAHAKAIYDTLPGPYRIPFYELVYVQLQLQANLCRLYISAAKSNLYATQGRSAANYFAHDALLAFERDHQLTAEWDRLLGGKWKHAAWIKLSTEGGQIKGDGSADVRVWISVDWSAAPQVDNITVEFSSSDAIMVVTVPLKHVKPPPDGWHGAVEGDGYVAIEAGSPSYLFAQGEFSWADIPYYGRTVSGLAVFPVSSREFEPGLGPRARYDFWATSSGEVEIILYLGPALNFILGRRLALAIQVDDGEIRTIYPVPEAEAGSLPHDWEGVVADEVRKVSIRAQVGKPGAHSVTVYGVTAGIVLERLIIDFGGVKARGYSYLGPPASTIV</sequence>
<evidence type="ECO:0000259" key="3">
    <source>
        <dbReference type="Pfam" id="PF17829"/>
    </source>
</evidence>
<feature type="signal peptide" evidence="2">
    <location>
        <begin position="1"/>
        <end position="15"/>
    </location>
</feature>
<feature type="domain" description="Gylcosyl hydrolase 115 C-terminal" evidence="3">
    <location>
        <begin position="730"/>
        <end position="901"/>
    </location>
</feature>
<dbReference type="GeneID" id="85497400"/>
<accession>A0AA48L7V8</accession>
<evidence type="ECO:0000256" key="1">
    <source>
        <dbReference type="ARBA" id="ARBA00022801"/>
    </source>
</evidence>
<dbReference type="Gene3D" id="2.60.120.1620">
    <property type="match status" value="1"/>
</dbReference>